<keyword evidence="4 11" id="KW-0028">Amino-acid biosynthesis</keyword>
<dbReference type="STRING" id="742743.HMPREF9453_00960"/>
<dbReference type="RefSeq" id="WP_008859456.1">
    <property type="nucleotide sequence ID" value="NZ_JH591187.1"/>
</dbReference>
<name>H1D022_9FIRM</name>
<keyword evidence="7 11" id="KW-0274">FAD</keyword>
<comment type="pathway">
    <text evidence="1 11 12">Metabolic intermediate biosynthesis; chorismate biosynthesis; chorismate from D-erythrose 4-phosphate and phosphoenolpyruvate: step 7/7.</text>
</comment>
<keyword evidence="8 11" id="KW-0521">NADP</keyword>
<dbReference type="GO" id="GO:0010181">
    <property type="term" value="F:FMN binding"/>
    <property type="evidence" value="ECO:0007669"/>
    <property type="project" value="TreeGrafter"/>
</dbReference>
<dbReference type="GO" id="GO:0009423">
    <property type="term" value="P:chorismate biosynthetic process"/>
    <property type="evidence" value="ECO:0007669"/>
    <property type="project" value="UniProtKB-UniRule"/>
</dbReference>
<evidence type="ECO:0000256" key="12">
    <source>
        <dbReference type="RuleBase" id="RU000605"/>
    </source>
</evidence>
<sequence>MSNTFGETLKVTIFGESHGTAIGAVIDGLPPGISIDWDKVRREMARRAPGSSNLATPRKEKDSFEILSGYFNDHTTGTPLAMEIRNGNQHSKDYDILKDHMRPGHADYTGYVKYGGFNDYRGGGHFSGRITAPLTFAGALARQVLEKEGIFIGAHALAIHGIQDRPFHPLGEEKALFERLDAMKLPVMDEKAGKAMEEAILAAQKEGDSVGGVVECMALGLPMGLGDPFFDSLESEMAHMMFSVPAVKAISFGEGFGFASRYGSEANDSLHYEGGTPKALTNHNGGVLGGISSGSPLLFTLAVKPTASIGKRQRTIDISKKEDTDLSIGGRHDPCIIPRAIPVIENAAALVILDLLLTDRRNSHVG</sequence>
<comment type="cofactor">
    <cofactor evidence="11 12">
        <name>FMNH2</name>
        <dbReference type="ChEBI" id="CHEBI:57618"/>
    </cofactor>
    <text evidence="11 12">Reduced FMN (FMNH(2)).</text>
</comment>
<dbReference type="Pfam" id="PF01264">
    <property type="entry name" value="Chorismate_synt"/>
    <property type="match status" value="1"/>
</dbReference>
<proteinExistence type="inferred from homology"/>
<dbReference type="PROSITE" id="PS00787">
    <property type="entry name" value="CHORISMATE_SYNTHASE_1"/>
    <property type="match status" value="1"/>
</dbReference>
<evidence type="ECO:0000256" key="11">
    <source>
        <dbReference type="HAMAP-Rule" id="MF_00300"/>
    </source>
</evidence>
<evidence type="ECO:0000256" key="1">
    <source>
        <dbReference type="ARBA" id="ARBA00005044"/>
    </source>
</evidence>
<dbReference type="GO" id="GO:0005829">
    <property type="term" value="C:cytosol"/>
    <property type="evidence" value="ECO:0007669"/>
    <property type="project" value="TreeGrafter"/>
</dbReference>
<reference evidence="13 14" key="1">
    <citation type="submission" date="2011-11" db="EMBL/GenBank/DDBJ databases">
        <title>The Genome Sequence of Dialister succinatiphilus YIT 11850.</title>
        <authorList>
            <consortium name="The Broad Institute Genome Sequencing Platform"/>
            <person name="Earl A."/>
            <person name="Ward D."/>
            <person name="Feldgarden M."/>
            <person name="Gevers D."/>
            <person name="Morotomi M."/>
            <person name="Young S.K."/>
            <person name="Zeng Q."/>
            <person name="Gargeya S."/>
            <person name="Fitzgerald M."/>
            <person name="Haas B."/>
            <person name="Abouelleil A."/>
            <person name="Alvarado L."/>
            <person name="Arachchi H.M."/>
            <person name="Berlin A."/>
            <person name="Brown A."/>
            <person name="Chapman S.B."/>
            <person name="Dunbar C."/>
            <person name="Gearin G."/>
            <person name="Goldberg J."/>
            <person name="Griggs A."/>
            <person name="Gujja S."/>
            <person name="Heiman D."/>
            <person name="Howarth C."/>
            <person name="Lui A."/>
            <person name="MacDonald P.J.P."/>
            <person name="Montmayeur A."/>
            <person name="Murphy C."/>
            <person name="Neiman D."/>
            <person name="Pearson M."/>
            <person name="Priest M."/>
            <person name="Roberts A."/>
            <person name="Saif S."/>
            <person name="Shea T."/>
            <person name="Sisk P."/>
            <person name="Stolte C."/>
            <person name="Sykes S."/>
            <person name="Wortman J."/>
            <person name="Nusbaum C."/>
            <person name="Birren B."/>
        </authorList>
    </citation>
    <scope>NUCLEOTIDE SEQUENCE [LARGE SCALE GENOMIC DNA]</scope>
    <source>
        <strain evidence="13 14">YIT 11850</strain>
    </source>
</reference>
<dbReference type="CDD" id="cd07304">
    <property type="entry name" value="Chorismate_synthase"/>
    <property type="match status" value="1"/>
</dbReference>
<feature type="binding site" evidence="11">
    <location>
        <position position="331"/>
    </location>
    <ligand>
        <name>FMN</name>
        <dbReference type="ChEBI" id="CHEBI:58210"/>
    </ligand>
</feature>
<keyword evidence="6 11" id="KW-0288">FMN</keyword>
<dbReference type="PATRIC" id="fig|742743.3.peg.986"/>
<keyword evidence="14" id="KW-1185">Reference proteome</keyword>
<evidence type="ECO:0000256" key="9">
    <source>
        <dbReference type="ARBA" id="ARBA00023141"/>
    </source>
</evidence>
<dbReference type="InterPro" id="IPR035904">
    <property type="entry name" value="Chorismate_synth_AroC_sf"/>
</dbReference>
<dbReference type="PROSITE" id="PS00789">
    <property type="entry name" value="CHORISMATE_SYNTHASE_3"/>
    <property type="match status" value="1"/>
</dbReference>
<dbReference type="PROSITE" id="PS00788">
    <property type="entry name" value="CHORISMATE_SYNTHASE_2"/>
    <property type="match status" value="1"/>
</dbReference>
<dbReference type="NCBIfam" id="TIGR00033">
    <property type="entry name" value="aroC"/>
    <property type="match status" value="1"/>
</dbReference>
<dbReference type="Gene3D" id="3.60.150.10">
    <property type="entry name" value="Chorismate synthase AroC"/>
    <property type="match status" value="1"/>
</dbReference>
<dbReference type="PANTHER" id="PTHR21085">
    <property type="entry name" value="CHORISMATE SYNTHASE"/>
    <property type="match status" value="1"/>
</dbReference>
<feature type="binding site" evidence="11">
    <location>
        <begin position="125"/>
        <end position="127"/>
    </location>
    <ligand>
        <name>FMN</name>
        <dbReference type="ChEBI" id="CHEBI:58210"/>
    </ligand>
</feature>
<organism evidence="13 14">
    <name type="scientific">Dialister succinatiphilus YIT 11850</name>
    <dbReference type="NCBI Taxonomy" id="742743"/>
    <lineage>
        <taxon>Bacteria</taxon>
        <taxon>Bacillati</taxon>
        <taxon>Bacillota</taxon>
        <taxon>Negativicutes</taxon>
        <taxon>Veillonellales</taxon>
        <taxon>Veillonellaceae</taxon>
        <taxon>Dialister</taxon>
    </lineage>
</organism>
<evidence type="ECO:0000256" key="10">
    <source>
        <dbReference type="ARBA" id="ARBA00023239"/>
    </source>
</evidence>
<evidence type="ECO:0000256" key="7">
    <source>
        <dbReference type="ARBA" id="ARBA00022827"/>
    </source>
</evidence>
<dbReference type="AlphaFoldDB" id="H1D022"/>
<evidence type="ECO:0000313" key="14">
    <source>
        <dbReference type="Proteomes" id="UP000003277"/>
    </source>
</evidence>
<comment type="catalytic activity">
    <reaction evidence="11 12">
        <text>5-O-(1-carboxyvinyl)-3-phosphoshikimate = chorismate + phosphate</text>
        <dbReference type="Rhea" id="RHEA:21020"/>
        <dbReference type="ChEBI" id="CHEBI:29748"/>
        <dbReference type="ChEBI" id="CHEBI:43474"/>
        <dbReference type="ChEBI" id="CHEBI:57701"/>
        <dbReference type="EC" id="4.2.3.5"/>
    </reaction>
</comment>
<feature type="binding site" evidence="11">
    <location>
        <position position="47"/>
    </location>
    <ligand>
        <name>NADP(+)</name>
        <dbReference type="ChEBI" id="CHEBI:58349"/>
    </ligand>
</feature>
<dbReference type="OrthoDB" id="9771806at2"/>
<dbReference type="GO" id="GO:0004107">
    <property type="term" value="F:chorismate synthase activity"/>
    <property type="evidence" value="ECO:0007669"/>
    <property type="project" value="UniProtKB-UniRule"/>
</dbReference>
<feature type="binding site" evidence="11">
    <location>
        <position position="289"/>
    </location>
    <ligand>
        <name>FMN</name>
        <dbReference type="ChEBI" id="CHEBI:58210"/>
    </ligand>
</feature>
<keyword evidence="9 11" id="KW-0057">Aromatic amino acid biosynthesis</keyword>
<dbReference type="PANTHER" id="PTHR21085:SF0">
    <property type="entry name" value="CHORISMATE SYNTHASE"/>
    <property type="match status" value="1"/>
</dbReference>
<dbReference type="InterPro" id="IPR000453">
    <property type="entry name" value="Chorismate_synth"/>
</dbReference>
<protein>
    <recommendedName>
        <fullName evidence="3 11">Chorismate synthase</fullName>
        <shortName evidence="11">CS</shortName>
        <ecNumber evidence="3 11">4.2.3.5</ecNumber>
    </recommendedName>
    <alternativeName>
        <fullName evidence="11">5-enolpyruvylshikimate-3-phosphate phospholyase</fullName>
    </alternativeName>
</protein>
<keyword evidence="10 11" id="KW-0456">Lyase</keyword>
<dbReference type="PIRSF" id="PIRSF001456">
    <property type="entry name" value="Chorismate_synth"/>
    <property type="match status" value="1"/>
</dbReference>
<dbReference type="EMBL" id="ADLT01000021">
    <property type="protein sequence ID" value="EHO63119.1"/>
    <property type="molecule type" value="Genomic_DNA"/>
</dbReference>
<keyword evidence="5 11" id="KW-0285">Flavoprotein</keyword>
<dbReference type="HAMAP" id="MF_00300">
    <property type="entry name" value="Chorismate_synth"/>
    <property type="match status" value="1"/>
</dbReference>
<gene>
    <name evidence="11" type="primary">aroC</name>
    <name evidence="13" type="ORF">HMPREF9453_00960</name>
</gene>
<dbReference type="HOGENOM" id="CLU_034547_0_0_9"/>
<dbReference type="UniPathway" id="UPA00053">
    <property type="reaction ID" value="UER00090"/>
</dbReference>
<evidence type="ECO:0000256" key="2">
    <source>
        <dbReference type="ARBA" id="ARBA00008014"/>
    </source>
</evidence>
<comment type="subunit">
    <text evidence="11">Homotetramer.</text>
</comment>
<evidence type="ECO:0000256" key="6">
    <source>
        <dbReference type="ARBA" id="ARBA00022643"/>
    </source>
</evidence>
<dbReference type="InterPro" id="IPR020541">
    <property type="entry name" value="Chorismate_synthase_CS"/>
</dbReference>
<dbReference type="eggNOG" id="COG0082">
    <property type="taxonomic scope" value="Bacteria"/>
</dbReference>
<dbReference type="GO" id="GO:0008652">
    <property type="term" value="P:amino acid biosynthetic process"/>
    <property type="evidence" value="ECO:0007669"/>
    <property type="project" value="UniProtKB-KW"/>
</dbReference>
<comment type="similarity">
    <text evidence="2 11 12">Belongs to the chorismate synthase family.</text>
</comment>
<evidence type="ECO:0000256" key="5">
    <source>
        <dbReference type="ARBA" id="ARBA00022630"/>
    </source>
</evidence>
<evidence type="ECO:0000313" key="13">
    <source>
        <dbReference type="EMBL" id="EHO63119.1"/>
    </source>
</evidence>
<comment type="function">
    <text evidence="11">Catalyzes the anti-1,4-elimination of the C-3 phosphate and the C-6 proR hydrogen from 5-enolpyruvylshikimate-3-phosphate (EPSP) to yield chorismate, which is the branch point compound that serves as the starting substrate for the three terminal pathways of aromatic amino acid biosynthesis. This reaction introduces a second double bond into the aromatic ring system.</text>
</comment>
<comment type="caution">
    <text evidence="13">The sequence shown here is derived from an EMBL/GenBank/DDBJ whole genome shotgun (WGS) entry which is preliminary data.</text>
</comment>
<feature type="binding site" evidence="11">
    <location>
        <begin position="304"/>
        <end position="308"/>
    </location>
    <ligand>
        <name>FMN</name>
        <dbReference type="ChEBI" id="CHEBI:58210"/>
    </ligand>
</feature>
<dbReference type="NCBIfam" id="NF003793">
    <property type="entry name" value="PRK05382.1"/>
    <property type="match status" value="1"/>
</dbReference>
<comment type="caution">
    <text evidence="11">Lacks conserved residue(s) required for the propagation of feature annotation.</text>
</comment>
<dbReference type="GO" id="GO:0009073">
    <property type="term" value="P:aromatic amino acid family biosynthetic process"/>
    <property type="evidence" value="ECO:0007669"/>
    <property type="project" value="UniProtKB-KW"/>
</dbReference>
<evidence type="ECO:0000256" key="3">
    <source>
        <dbReference type="ARBA" id="ARBA00013036"/>
    </source>
</evidence>
<dbReference type="SUPFAM" id="SSF103263">
    <property type="entry name" value="Chorismate synthase, AroC"/>
    <property type="match status" value="1"/>
</dbReference>
<dbReference type="Proteomes" id="UP000003277">
    <property type="component" value="Unassembled WGS sequence"/>
</dbReference>
<evidence type="ECO:0000256" key="8">
    <source>
        <dbReference type="ARBA" id="ARBA00022857"/>
    </source>
</evidence>
<accession>H1D022</accession>
<dbReference type="EC" id="4.2.3.5" evidence="3 11"/>
<evidence type="ECO:0000256" key="4">
    <source>
        <dbReference type="ARBA" id="ARBA00022605"/>
    </source>
</evidence>